<comment type="caution">
    <text evidence="2">The sequence shown here is derived from an EMBL/GenBank/DDBJ whole genome shotgun (WGS) entry which is preliminary data.</text>
</comment>
<proteinExistence type="predicted"/>
<feature type="domain" description="Mutator-like transposase" evidence="1">
    <location>
        <begin position="86"/>
        <end position="158"/>
    </location>
</feature>
<dbReference type="Pfam" id="PF20700">
    <property type="entry name" value="Mutator"/>
    <property type="match status" value="1"/>
</dbReference>
<dbReference type="InterPro" id="IPR049012">
    <property type="entry name" value="Mutator_transp_dom"/>
</dbReference>
<name>A0A8X7BRP4_9ARAC</name>
<evidence type="ECO:0000313" key="2">
    <source>
        <dbReference type="EMBL" id="GFY41265.1"/>
    </source>
</evidence>
<sequence>MQALLKAKKRCASGQLELEHPSFHDNDPNASGHASSNYENNAEVNTCTLNSSELNAATERKLSLLSHTSVEHFVNEQDTTYVLVDTNIWKNLLSTVKCPKCDMNDLNIIKTTQLGIGSKLELVCSSCEAVLNSSFSSARVKEKKIFDVNKKMVSSFFKTWERTRGIGTICISEWYEGNGQKNFFEAH</sequence>
<dbReference type="AlphaFoldDB" id="A0A8X7BRP4"/>
<gene>
    <name evidence="2" type="ORF">TNIN_343841</name>
</gene>
<accession>A0A8X7BRP4</accession>
<protein>
    <recommendedName>
        <fullName evidence="1">Mutator-like transposase domain-containing protein</fullName>
    </recommendedName>
</protein>
<dbReference type="EMBL" id="BMAV01002380">
    <property type="protein sequence ID" value="GFY41265.1"/>
    <property type="molecule type" value="Genomic_DNA"/>
</dbReference>
<keyword evidence="3" id="KW-1185">Reference proteome</keyword>
<evidence type="ECO:0000313" key="3">
    <source>
        <dbReference type="Proteomes" id="UP000886998"/>
    </source>
</evidence>
<organism evidence="2 3">
    <name type="scientific">Trichonephila inaurata madagascariensis</name>
    <dbReference type="NCBI Taxonomy" id="2747483"/>
    <lineage>
        <taxon>Eukaryota</taxon>
        <taxon>Metazoa</taxon>
        <taxon>Ecdysozoa</taxon>
        <taxon>Arthropoda</taxon>
        <taxon>Chelicerata</taxon>
        <taxon>Arachnida</taxon>
        <taxon>Araneae</taxon>
        <taxon>Araneomorphae</taxon>
        <taxon>Entelegynae</taxon>
        <taxon>Araneoidea</taxon>
        <taxon>Nephilidae</taxon>
        <taxon>Trichonephila</taxon>
        <taxon>Trichonephila inaurata</taxon>
    </lineage>
</organism>
<dbReference type="Proteomes" id="UP000886998">
    <property type="component" value="Unassembled WGS sequence"/>
</dbReference>
<reference evidence="2" key="1">
    <citation type="submission" date="2020-08" db="EMBL/GenBank/DDBJ databases">
        <title>Multicomponent nature underlies the extraordinary mechanical properties of spider dragline silk.</title>
        <authorList>
            <person name="Kono N."/>
            <person name="Nakamura H."/>
            <person name="Mori M."/>
            <person name="Yoshida Y."/>
            <person name="Ohtoshi R."/>
            <person name="Malay A.D."/>
            <person name="Moran D.A.P."/>
            <person name="Tomita M."/>
            <person name="Numata K."/>
            <person name="Arakawa K."/>
        </authorList>
    </citation>
    <scope>NUCLEOTIDE SEQUENCE</scope>
</reference>
<evidence type="ECO:0000259" key="1">
    <source>
        <dbReference type="Pfam" id="PF20700"/>
    </source>
</evidence>